<organism evidence="1 2">
    <name type="scientific">Serpens gallinarum</name>
    <dbReference type="NCBI Taxonomy" id="2763075"/>
    <lineage>
        <taxon>Bacteria</taxon>
        <taxon>Pseudomonadati</taxon>
        <taxon>Pseudomonadota</taxon>
        <taxon>Gammaproteobacteria</taxon>
        <taxon>Pseudomonadales</taxon>
        <taxon>Pseudomonadaceae</taxon>
        <taxon>Pseudomonas</taxon>
    </lineage>
</organism>
<accession>A0ABR8TLT0</accession>
<dbReference type="PROSITE" id="PS51257">
    <property type="entry name" value="PROKAR_LIPOPROTEIN"/>
    <property type="match status" value="1"/>
</dbReference>
<keyword evidence="2" id="KW-1185">Reference proteome</keyword>
<gene>
    <name evidence="1" type="ORF">H9642_04710</name>
</gene>
<evidence type="ECO:0000313" key="2">
    <source>
        <dbReference type="Proteomes" id="UP000611945"/>
    </source>
</evidence>
<evidence type="ECO:0008006" key="3">
    <source>
        <dbReference type="Google" id="ProtNLM"/>
    </source>
</evidence>
<dbReference type="RefSeq" id="WP_251835233.1">
    <property type="nucleotide sequence ID" value="NZ_JACSQG010000001.1"/>
</dbReference>
<dbReference type="Proteomes" id="UP000611945">
    <property type="component" value="Unassembled WGS sequence"/>
</dbReference>
<name>A0ABR8TLT0_9PSED</name>
<proteinExistence type="predicted"/>
<reference evidence="1 2" key="1">
    <citation type="submission" date="2020-08" db="EMBL/GenBank/DDBJ databases">
        <title>A Genomic Blueprint of the Chicken Gut Microbiome.</title>
        <authorList>
            <person name="Gilroy R."/>
            <person name="Ravi A."/>
            <person name="Getino M."/>
            <person name="Pursley I."/>
            <person name="Horton D.L."/>
            <person name="Alikhan N.-F."/>
            <person name="Baker D."/>
            <person name="Gharbi K."/>
            <person name="Hall N."/>
            <person name="Watson M."/>
            <person name="Adriaenssens E.M."/>
            <person name="Foster-Nyarko E."/>
            <person name="Jarju S."/>
            <person name="Secka A."/>
            <person name="Antonio M."/>
            <person name="Oren A."/>
            <person name="Chaudhuri R."/>
            <person name="La Ragione R.M."/>
            <person name="Hildebrand F."/>
            <person name="Pallen M.J."/>
        </authorList>
    </citation>
    <scope>NUCLEOTIDE SEQUENCE [LARGE SCALE GENOMIC DNA]</scope>
    <source>
        <strain evidence="1 2">Sa2CUA2</strain>
    </source>
</reference>
<protein>
    <recommendedName>
        <fullName evidence="3">Lipoprotein</fullName>
    </recommendedName>
</protein>
<comment type="caution">
    <text evidence="1">The sequence shown here is derived from an EMBL/GenBank/DDBJ whole genome shotgun (WGS) entry which is preliminary data.</text>
</comment>
<dbReference type="EMBL" id="JACSQG010000001">
    <property type="protein sequence ID" value="MBD7976485.1"/>
    <property type="molecule type" value="Genomic_DNA"/>
</dbReference>
<sequence>MQAWRILLLVPFFLLGGCLVSFREPLPANEPAPIPLLGEWTHKNEWGERIYMRVSRAGSNLYKALVYQADPDDPEDAQEYGFTVAQHGRRWYFSAGLPKRLGNNFAIAGFELTTDNELVIYTLDVQRILQAIDDGTLTGKRVDTPEGDGALISSDLQQVFAYLDDQANTDTFIEVARFQRVGQ</sequence>
<evidence type="ECO:0000313" key="1">
    <source>
        <dbReference type="EMBL" id="MBD7976485.1"/>
    </source>
</evidence>